<accession>A0A2T5PSY4</accession>
<dbReference type="Proteomes" id="UP000244052">
    <property type="component" value="Unassembled WGS sequence"/>
</dbReference>
<dbReference type="InterPro" id="IPR046858">
    <property type="entry name" value="ChrB_N"/>
</dbReference>
<feature type="domain" description="ChrB C-terminal" evidence="1">
    <location>
        <begin position="179"/>
        <end position="306"/>
    </location>
</feature>
<name>A0A2T5PSY4_ECTOL</name>
<gene>
    <name evidence="3" type="ORF">DBO86_01365</name>
</gene>
<dbReference type="Pfam" id="PF09828">
    <property type="entry name" value="ChrB_C"/>
    <property type="match status" value="1"/>
</dbReference>
<evidence type="ECO:0000259" key="1">
    <source>
        <dbReference type="Pfam" id="PF09828"/>
    </source>
</evidence>
<dbReference type="RefSeq" id="WP_105446792.1">
    <property type="nucleotide sequence ID" value="NZ_QASO01000005.1"/>
</dbReference>
<organism evidence="3 4">
    <name type="scientific">Ectopseudomonas oleovorans</name>
    <name type="common">Pseudomonas oleovorans</name>
    <dbReference type="NCBI Taxonomy" id="301"/>
    <lineage>
        <taxon>Bacteria</taxon>
        <taxon>Pseudomonadati</taxon>
        <taxon>Pseudomonadota</taxon>
        <taxon>Gammaproteobacteria</taxon>
        <taxon>Pseudomonadales</taxon>
        <taxon>Pseudomonadaceae</taxon>
        <taxon>Ectopseudomonas</taxon>
    </lineage>
</organism>
<sequence length="315" mass="34819">MKNHWLALVIGLPTANATARMRAWRALKASGAAVLRDGVYLLPNNEECLEALSAVERDILSINGTAFLLPIDDPQGSRFVELFDRNEDYAKLRIEIEACQAQLTPDNALASTKQVRKLRKAFAQITAIDFFPTAVRQHTDAALQALELAISRALSQDEPSSHDHPIEQLERHSYQGRVWATRRRPWVDRLASAWLIRRFIDPKATILWLESPGDCPPDALGFDFDGAAFSHVGPLVTFETLQACFALNEPGLDRVSALVHYLDVGGSQPPEASGIERVLAGLRETITNDDHLLTAACAIFDGLLAAFEKEEKGDE</sequence>
<dbReference type="InterPro" id="IPR018634">
    <property type="entry name" value="ChrB_C"/>
</dbReference>
<keyword evidence="4" id="KW-1185">Reference proteome</keyword>
<feature type="domain" description="ChrB N-terminal" evidence="2">
    <location>
        <begin position="20"/>
        <end position="147"/>
    </location>
</feature>
<evidence type="ECO:0000313" key="4">
    <source>
        <dbReference type="Proteomes" id="UP000244052"/>
    </source>
</evidence>
<proteinExistence type="predicted"/>
<evidence type="ECO:0000313" key="3">
    <source>
        <dbReference type="EMBL" id="PTU80840.1"/>
    </source>
</evidence>
<dbReference type="Pfam" id="PF20229">
    <property type="entry name" value="ChrB_N"/>
    <property type="match status" value="1"/>
</dbReference>
<dbReference type="AlphaFoldDB" id="A0A2T5PSY4"/>
<protein>
    <submittedName>
        <fullName evidence="3">Chromate resistance protein</fullName>
    </submittedName>
</protein>
<reference evidence="3 4" key="1">
    <citation type="submission" date="2018-04" db="EMBL/GenBank/DDBJ databases">
        <title>Pseudomonas sp. nov., isolated from mangrove soil.</title>
        <authorList>
            <person name="Chen C."/>
        </authorList>
    </citation>
    <scope>NUCLEOTIDE SEQUENCE [LARGE SCALE GENOMIC DNA]</scope>
    <source>
        <strain evidence="3 4">JCM 14246</strain>
    </source>
</reference>
<comment type="caution">
    <text evidence="3">The sequence shown here is derived from an EMBL/GenBank/DDBJ whole genome shotgun (WGS) entry which is preliminary data.</text>
</comment>
<evidence type="ECO:0000259" key="2">
    <source>
        <dbReference type="Pfam" id="PF20229"/>
    </source>
</evidence>
<dbReference type="EMBL" id="QASO01000005">
    <property type="protein sequence ID" value="PTU80840.1"/>
    <property type="molecule type" value="Genomic_DNA"/>
</dbReference>